<dbReference type="PANTHER" id="PTHR46279">
    <property type="entry name" value="RING/U-BOX SUPERFAMILY PROTEIN"/>
    <property type="match status" value="1"/>
</dbReference>
<keyword evidence="10" id="KW-0833">Ubl conjugation pathway</keyword>
<evidence type="ECO:0000256" key="13">
    <source>
        <dbReference type="ARBA" id="ARBA00023136"/>
    </source>
</evidence>
<evidence type="ECO:0000256" key="8">
    <source>
        <dbReference type="ARBA" id="ARBA00022729"/>
    </source>
</evidence>
<keyword evidence="6 16" id="KW-0812">Transmembrane</keyword>
<evidence type="ECO:0000313" key="19">
    <source>
        <dbReference type="EMBL" id="MCD7471259.1"/>
    </source>
</evidence>
<keyword evidence="5" id="KW-0808">Transferase</keyword>
<feature type="transmembrane region" description="Helical" evidence="16">
    <location>
        <begin position="170"/>
        <end position="197"/>
    </location>
</feature>
<evidence type="ECO:0000256" key="10">
    <source>
        <dbReference type="ARBA" id="ARBA00022786"/>
    </source>
</evidence>
<evidence type="ECO:0000256" key="1">
    <source>
        <dbReference type="ARBA" id="ARBA00000900"/>
    </source>
</evidence>
<evidence type="ECO:0000256" key="12">
    <source>
        <dbReference type="ARBA" id="ARBA00022989"/>
    </source>
</evidence>
<proteinExistence type="inferred from homology"/>
<comment type="caution">
    <text evidence="19">The sequence shown here is derived from an EMBL/GenBank/DDBJ whole genome shotgun (WGS) entry which is preliminary data.</text>
</comment>
<evidence type="ECO:0000313" key="20">
    <source>
        <dbReference type="Proteomes" id="UP000823775"/>
    </source>
</evidence>
<reference evidence="19 20" key="1">
    <citation type="journal article" date="2021" name="BMC Genomics">
        <title>Datura genome reveals duplications of psychoactive alkaloid biosynthetic genes and high mutation rate following tissue culture.</title>
        <authorList>
            <person name="Rajewski A."/>
            <person name="Carter-House D."/>
            <person name="Stajich J."/>
            <person name="Litt A."/>
        </authorList>
    </citation>
    <scope>NUCLEOTIDE SEQUENCE [LARGE SCALE GENOMIC DNA]</scope>
    <source>
        <strain evidence="19">AR-01</strain>
    </source>
</reference>
<dbReference type="EMBL" id="JACEIK010001662">
    <property type="protein sequence ID" value="MCD7471259.1"/>
    <property type="molecule type" value="Genomic_DNA"/>
</dbReference>
<dbReference type="Proteomes" id="UP000823775">
    <property type="component" value="Unassembled WGS sequence"/>
</dbReference>
<dbReference type="InterPro" id="IPR025287">
    <property type="entry name" value="WAK_GUB"/>
</dbReference>
<evidence type="ECO:0000256" key="5">
    <source>
        <dbReference type="ARBA" id="ARBA00022679"/>
    </source>
</evidence>
<evidence type="ECO:0000256" key="14">
    <source>
        <dbReference type="ARBA" id="ARBA00024209"/>
    </source>
</evidence>
<comment type="similarity">
    <text evidence="14">Belongs to the RING-type zinc finger family. ATL subfamily.</text>
</comment>
<dbReference type="PANTHER" id="PTHR46279:SF27">
    <property type="entry name" value="RING-H2 FINGER PROTEIN ATL21A"/>
    <property type="match status" value="1"/>
</dbReference>
<feature type="domain" description="RING-type" evidence="18">
    <location>
        <begin position="256"/>
        <end position="298"/>
    </location>
</feature>
<dbReference type="PROSITE" id="PS50089">
    <property type="entry name" value="ZF_RING_2"/>
    <property type="match status" value="1"/>
</dbReference>
<dbReference type="EC" id="2.3.2.27" evidence="4"/>
<dbReference type="InterPro" id="IPR013083">
    <property type="entry name" value="Znf_RING/FYVE/PHD"/>
</dbReference>
<evidence type="ECO:0000256" key="2">
    <source>
        <dbReference type="ARBA" id="ARBA00004167"/>
    </source>
</evidence>
<comment type="catalytic activity">
    <reaction evidence="1">
        <text>S-ubiquitinyl-[E2 ubiquitin-conjugating enzyme]-L-cysteine + [acceptor protein]-L-lysine = [E2 ubiquitin-conjugating enzyme]-L-cysteine + N(6)-ubiquitinyl-[acceptor protein]-L-lysine.</text>
        <dbReference type="EC" id="2.3.2.27"/>
    </reaction>
</comment>
<dbReference type="Gene3D" id="3.30.40.10">
    <property type="entry name" value="Zinc/RING finger domain, C3HC4 (zinc finger)"/>
    <property type="match status" value="1"/>
</dbReference>
<feature type="chain" id="PRO_5045247507" description="RING-type E3 ubiquitin transferase" evidence="17">
    <location>
        <begin position="24"/>
        <end position="303"/>
    </location>
</feature>
<evidence type="ECO:0000256" key="7">
    <source>
        <dbReference type="ARBA" id="ARBA00022723"/>
    </source>
</evidence>
<organism evidence="19 20">
    <name type="scientific">Datura stramonium</name>
    <name type="common">Jimsonweed</name>
    <name type="synonym">Common thornapple</name>
    <dbReference type="NCBI Taxonomy" id="4076"/>
    <lineage>
        <taxon>Eukaryota</taxon>
        <taxon>Viridiplantae</taxon>
        <taxon>Streptophyta</taxon>
        <taxon>Embryophyta</taxon>
        <taxon>Tracheophyta</taxon>
        <taxon>Spermatophyta</taxon>
        <taxon>Magnoliopsida</taxon>
        <taxon>eudicotyledons</taxon>
        <taxon>Gunneridae</taxon>
        <taxon>Pentapetalae</taxon>
        <taxon>asterids</taxon>
        <taxon>lamiids</taxon>
        <taxon>Solanales</taxon>
        <taxon>Solanaceae</taxon>
        <taxon>Solanoideae</taxon>
        <taxon>Datureae</taxon>
        <taxon>Datura</taxon>
    </lineage>
</organism>
<dbReference type="SMART" id="SM00184">
    <property type="entry name" value="RING"/>
    <property type="match status" value="1"/>
</dbReference>
<evidence type="ECO:0000256" key="17">
    <source>
        <dbReference type="SAM" id="SignalP"/>
    </source>
</evidence>
<keyword evidence="11" id="KW-0862">Zinc</keyword>
<comment type="pathway">
    <text evidence="3">Protein modification; protein ubiquitination.</text>
</comment>
<accession>A0ABS8TK43</accession>
<evidence type="ECO:0000256" key="3">
    <source>
        <dbReference type="ARBA" id="ARBA00004906"/>
    </source>
</evidence>
<comment type="subcellular location">
    <subcellularLocation>
        <location evidence="2">Membrane</location>
        <topology evidence="2">Single-pass membrane protein</topology>
    </subcellularLocation>
</comment>
<feature type="signal peptide" evidence="17">
    <location>
        <begin position="1"/>
        <end position="23"/>
    </location>
</feature>
<dbReference type="InterPro" id="IPR046948">
    <property type="entry name" value="ATL20-22-like"/>
</dbReference>
<evidence type="ECO:0000256" key="15">
    <source>
        <dbReference type="PROSITE-ProRule" id="PRU00175"/>
    </source>
</evidence>
<evidence type="ECO:0000256" key="6">
    <source>
        <dbReference type="ARBA" id="ARBA00022692"/>
    </source>
</evidence>
<dbReference type="CDD" id="cd16461">
    <property type="entry name" value="RING-H2_EL5-like"/>
    <property type="match status" value="1"/>
</dbReference>
<evidence type="ECO:0000256" key="4">
    <source>
        <dbReference type="ARBA" id="ARBA00012483"/>
    </source>
</evidence>
<gene>
    <name evidence="19" type="ORF">HAX54_011593</name>
</gene>
<dbReference type="SUPFAM" id="SSF57850">
    <property type="entry name" value="RING/U-box"/>
    <property type="match status" value="1"/>
</dbReference>
<dbReference type="InterPro" id="IPR001841">
    <property type="entry name" value="Znf_RING"/>
</dbReference>
<keyword evidence="12 16" id="KW-1133">Transmembrane helix</keyword>
<evidence type="ECO:0000256" key="16">
    <source>
        <dbReference type="SAM" id="Phobius"/>
    </source>
</evidence>
<keyword evidence="8 17" id="KW-0732">Signal</keyword>
<keyword evidence="7" id="KW-0479">Metal-binding</keyword>
<keyword evidence="20" id="KW-1185">Reference proteome</keyword>
<evidence type="ECO:0000256" key="9">
    <source>
        <dbReference type="ARBA" id="ARBA00022771"/>
    </source>
</evidence>
<protein>
    <recommendedName>
        <fullName evidence="4">RING-type E3 ubiquitin transferase</fullName>
        <ecNumber evidence="4">2.3.2.27</ecNumber>
    </recommendedName>
</protein>
<name>A0ABS8TK43_DATST</name>
<evidence type="ECO:0000259" key="18">
    <source>
        <dbReference type="PROSITE" id="PS50089"/>
    </source>
</evidence>
<keyword evidence="9 15" id="KW-0863">Zinc-finger</keyword>
<dbReference type="Pfam" id="PF13947">
    <property type="entry name" value="GUB_WAK_bind"/>
    <property type="match status" value="1"/>
</dbReference>
<sequence>MRPMNILSLFFFLFLHHCFLSNTQNFSSNISICGNLTIQYPFQLQSQNTQQNPNYISFSLSCTDQGNTLLNIPFSGDFLVQEINYTTKELKLQNPSNCLPRKLLHLNLFSSPPFSSSSQNYTFSLLSDFRGDLRLSWDVHLDKFGDSNMTNRETSTADTPRTGRTSRKEIILIFFVGAALILPSVLCLICVSCRIYLELSHRRQVAAATAAEASIASLVPVPMIVIEGLDESTIQSYRKVVLGESRRIPGINVMICAICLGEYSAGETLRCIPECEHCFHVECVDKWLKMNSTCPVCRNSLHS</sequence>
<keyword evidence="13 16" id="KW-0472">Membrane</keyword>
<evidence type="ECO:0000256" key="11">
    <source>
        <dbReference type="ARBA" id="ARBA00022833"/>
    </source>
</evidence>
<dbReference type="Pfam" id="PF13639">
    <property type="entry name" value="zf-RING_2"/>
    <property type="match status" value="1"/>
</dbReference>